<evidence type="ECO:0000313" key="11">
    <source>
        <dbReference type="Proteomes" id="UP000428328"/>
    </source>
</evidence>
<proteinExistence type="predicted"/>
<keyword evidence="11" id="KW-1185">Reference proteome</keyword>
<accession>A0A6I6JC09</accession>
<evidence type="ECO:0000256" key="7">
    <source>
        <dbReference type="ARBA" id="ARBA00023065"/>
    </source>
</evidence>
<dbReference type="Proteomes" id="UP000428328">
    <property type="component" value="Chromosome"/>
</dbReference>
<dbReference type="InterPro" id="IPR003593">
    <property type="entry name" value="AAA+_ATPase"/>
</dbReference>
<dbReference type="PROSITE" id="PS00211">
    <property type="entry name" value="ABC_TRANSPORTER_1"/>
    <property type="match status" value="1"/>
</dbReference>
<dbReference type="InterPro" id="IPR003439">
    <property type="entry name" value="ABC_transporter-like_ATP-bd"/>
</dbReference>
<evidence type="ECO:0000259" key="9">
    <source>
        <dbReference type="PROSITE" id="PS50893"/>
    </source>
</evidence>
<sequence>MLNLTDVSKRFGATAAVEGVSLNIPPGERRILFGPSGCGKTTLLRIIAGLESPDQGSVFLGERDAAGLPPWKRNIGFVFQESALWPHMTVEENIAFGLENQRQPDLDLLTALGVNDMLDLCPGTLSGGQARRVALARALAVRPKLLLLDEPFTNLDREAALALLGVTRAFAHEIGATVLCVTHDREEAALWDAPVLIMRQGRLEDSPIDQSA</sequence>
<evidence type="ECO:0000256" key="1">
    <source>
        <dbReference type="ARBA" id="ARBA00022448"/>
    </source>
</evidence>
<evidence type="ECO:0000256" key="2">
    <source>
        <dbReference type="ARBA" id="ARBA00022475"/>
    </source>
</evidence>
<keyword evidence="5 10" id="KW-0067">ATP-binding</keyword>
<dbReference type="SUPFAM" id="SSF52540">
    <property type="entry name" value="P-loop containing nucleoside triphosphate hydrolases"/>
    <property type="match status" value="1"/>
</dbReference>
<keyword evidence="6" id="KW-0408">Iron</keyword>
<evidence type="ECO:0000313" key="10">
    <source>
        <dbReference type="EMBL" id="QGY38688.1"/>
    </source>
</evidence>
<gene>
    <name evidence="10" type="ORF">GM415_00540</name>
</gene>
<dbReference type="PANTHER" id="PTHR42781">
    <property type="entry name" value="SPERMIDINE/PUTRESCINE IMPORT ATP-BINDING PROTEIN POTA"/>
    <property type="match status" value="1"/>
</dbReference>
<evidence type="ECO:0000256" key="4">
    <source>
        <dbReference type="ARBA" id="ARBA00022741"/>
    </source>
</evidence>
<reference evidence="10 11" key="1">
    <citation type="submission" date="2019-11" db="EMBL/GenBank/DDBJ databases">
        <authorList>
            <person name="Zheng R.K."/>
            <person name="Sun C.M."/>
        </authorList>
    </citation>
    <scope>NUCLEOTIDE SEQUENCE [LARGE SCALE GENOMIC DNA]</scope>
    <source>
        <strain evidence="10 11">SRB007</strain>
    </source>
</reference>
<protein>
    <submittedName>
        <fullName evidence="10">ATP-binding cassette domain-containing protein</fullName>
    </submittedName>
</protein>
<dbReference type="SMART" id="SM00382">
    <property type="entry name" value="AAA"/>
    <property type="match status" value="1"/>
</dbReference>
<organism evidence="10 11">
    <name type="scientific">Pseudodesulfovibrio cashew</name>
    <dbReference type="NCBI Taxonomy" id="2678688"/>
    <lineage>
        <taxon>Bacteria</taxon>
        <taxon>Pseudomonadati</taxon>
        <taxon>Thermodesulfobacteriota</taxon>
        <taxon>Desulfovibrionia</taxon>
        <taxon>Desulfovibrionales</taxon>
        <taxon>Desulfovibrionaceae</taxon>
    </lineage>
</organism>
<keyword evidence="3" id="KW-0410">Iron transport</keyword>
<dbReference type="InterPro" id="IPR050093">
    <property type="entry name" value="ABC_SmlMolc_Importer"/>
</dbReference>
<feature type="domain" description="ABC transporter" evidence="9">
    <location>
        <begin position="2"/>
        <end position="212"/>
    </location>
</feature>
<dbReference type="InterPro" id="IPR027417">
    <property type="entry name" value="P-loop_NTPase"/>
</dbReference>
<dbReference type="GO" id="GO:0016020">
    <property type="term" value="C:membrane"/>
    <property type="evidence" value="ECO:0007669"/>
    <property type="project" value="InterPro"/>
</dbReference>
<dbReference type="InterPro" id="IPR017871">
    <property type="entry name" value="ABC_transporter-like_CS"/>
</dbReference>
<evidence type="ECO:0000256" key="3">
    <source>
        <dbReference type="ARBA" id="ARBA00022496"/>
    </source>
</evidence>
<evidence type="ECO:0000256" key="5">
    <source>
        <dbReference type="ARBA" id="ARBA00022840"/>
    </source>
</evidence>
<keyword evidence="4" id="KW-0547">Nucleotide-binding</keyword>
<dbReference type="PROSITE" id="PS50893">
    <property type="entry name" value="ABC_TRANSPORTER_2"/>
    <property type="match status" value="1"/>
</dbReference>
<dbReference type="Pfam" id="PF00005">
    <property type="entry name" value="ABC_tran"/>
    <property type="match status" value="1"/>
</dbReference>
<keyword evidence="7" id="KW-0406">Ion transport</keyword>
<dbReference type="GO" id="GO:0005524">
    <property type="term" value="F:ATP binding"/>
    <property type="evidence" value="ECO:0007669"/>
    <property type="project" value="UniProtKB-KW"/>
</dbReference>
<dbReference type="EMBL" id="CP046400">
    <property type="protein sequence ID" value="QGY38688.1"/>
    <property type="molecule type" value="Genomic_DNA"/>
</dbReference>
<dbReference type="GO" id="GO:0016887">
    <property type="term" value="F:ATP hydrolysis activity"/>
    <property type="evidence" value="ECO:0007669"/>
    <property type="project" value="InterPro"/>
</dbReference>
<dbReference type="Gene3D" id="3.40.50.300">
    <property type="entry name" value="P-loop containing nucleotide triphosphate hydrolases"/>
    <property type="match status" value="1"/>
</dbReference>
<keyword evidence="1" id="KW-0813">Transport</keyword>
<dbReference type="AlphaFoldDB" id="A0A6I6JC09"/>
<dbReference type="KEGG" id="psel:GM415_00540"/>
<keyword evidence="8" id="KW-0472">Membrane</keyword>
<dbReference type="GO" id="GO:0015408">
    <property type="term" value="F:ABC-type ferric iron transporter activity"/>
    <property type="evidence" value="ECO:0007669"/>
    <property type="project" value="InterPro"/>
</dbReference>
<evidence type="ECO:0000256" key="8">
    <source>
        <dbReference type="ARBA" id="ARBA00023136"/>
    </source>
</evidence>
<dbReference type="RefSeq" id="WP_158945735.1">
    <property type="nucleotide sequence ID" value="NZ_CP046400.1"/>
</dbReference>
<dbReference type="PANTHER" id="PTHR42781:SF4">
    <property type="entry name" value="SPERMIDINE_PUTRESCINE IMPORT ATP-BINDING PROTEIN POTA"/>
    <property type="match status" value="1"/>
</dbReference>
<name>A0A6I6JC09_9BACT</name>
<keyword evidence="2" id="KW-1003">Cell membrane</keyword>
<evidence type="ECO:0000256" key="6">
    <source>
        <dbReference type="ARBA" id="ARBA00023004"/>
    </source>
</evidence>
<dbReference type="InterPro" id="IPR015853">
    <property type="entry name" value="ABC_transpr_FbpC"/>
</dbReference>
<dbReference type="CDD" id="cd03259">
    <property type="entry name" value="ABC_Carb_Solutes_like"/>
    <property type="match status" value="1"/>
</dbReference>